<evidence type="ECO:0000313" key="5">
    <source>
        <dbReference type="Proteomes" id="UP000327362"/>
    </source>
</evidence>
<dbReference type="AlphaFoldDB" id="A0AAI8X4S4"/>
<dbReference type="Pfam" id="PF13191">
    <property type="entry name" value="AAA_16"/>
    <property type="match status" value="1"/>
</dbReference>
<dbReference type="RefSeq" id="WP_232060633.1">
    <property type="nucleotide sequence ID" value="NZ_AP020326.1"/>
</dbReference>
<dbReference type="PANTHER" id="PTHR16305:SF35">
    <property type="entry name" value="TRANSCRIPTIONAL ACTIVATOR DOMAIN"/>
    <property type="match status" value="1"/>
</dbReference>
<keyword evidence="1" id="KW-0547">Nucleotide-binding</keyword>
<evidence type="ECO:0000256" key="1">
    <source>
        <dbReference type="ARBA" id="ARBA00022741"/>
    </source>
</evidence>
<organism evidence="4 5">
    <name type="scientific">Mycobacterium avium subsp. hominissuis</name>
    <dbReference type="NCBI Taxonomy" id="439334"/>
    <lineage>
        <taxon>Bacteria</taxon>
        <taxon>Bacillati</taxon>
        <taxon>Actinomycetota</taxon>
        <taxon>Actinomycetes</taxon>
        <taxon>Mycobacteriales</taxon>
        <taxon>Mycobacteriaceae</taxon>
        <taxon>Mycobacterium</taxon>
        <taxon>Mycobacterium avium complex (MAC)</taxon>
    </lineage>
</organism>
<dbReference type="GO" id="GO:0003677">
    <property type="term" value="F:DNA binding"/>
    <property type="evidence" value="ECO:0007669"/>
    <property type="project" value="InterPro"/>
</dbReference>
<dbReference type="PANTHER" id="PTHR16305">
    <property type="entry name" value="TESTICULAR SOLUBLE ADENYLYL CYCLASE"/>
    <property type="match status" value="1"/>
</dbReference>
<dbReference type="PROSITE" id="PS00622">
    <property type="entry name" value="HTH_LUXR_1"/>
    <property type="match status" value="1"/>
</dbReference>
<dbReference type="PRINTS" id="PR00038">
    <property type="entry name" value="HTHLUXR"/>
</dbReference>
<sequence length="849" mass="90814">MAVPAGWFWSGGEAGVGKTAVLDRFGATLDSSMRVLRGWCDPLVAPRPLGPLIDALAGVGPAAAGALDAAIQSGDTGVLYRRLLTVLRDGHSWVWVIEDAHWADGATLDLMRFLARRTESLPLLLVVSYRDDELDRHHPLSVALGDVATCAAVRRIALEPLSRHAVAQLATGSGVNAEQLHELTGGNPFFVTEVLAAGPAALTRQGLPRSIAEAVRGRLARLSPAARETAAAVAVCGPRAAVALVEKVCPAAGVGLAECLDAGVLVEGHDIIDFRHELARRTTADQIANYQRRMLHKRALAVLAEPPIDPDTLAALAFHAEQASDTDAAIRYGPAAAERASVLGANREAAELYELTLRHADSVPLEQKVRWIEQHALACFLCGLAEAAVSSWREAIHWRLALGDPLGQSENLRWLSHVLWGMGRVSEAFAAARAALELVQDAGPSSQLGWALANLAEFGSWGFDPAAADYAARAIALGTRIGDNALVIRARAAAATAQILATDTGWEQLEASWRDAMATETRGEHAGLLSTLVCCLAALHYDIDRADRYITDSLAYCRDHNVFNFEALVVGGDAVVRLHRGDWDHARAAAEDLLTRPGLAAVNRILPQLILARIHARRGQHSATLLDDALAGAETDHLRFFSVWAARAEAAWLAGDDETCRGEAHAGLAATGARADPWLVGALHRWLYLAGGQPGAGTGDPRTPFELEIRGDWQAAVEEWLRRGCPYEAAIAQLGGDIAAVQSALAIFDSLGARAAARRAQQRLTELRGRTRRTRRADILADPDGLTRREREILTLIAAGHSNADIATELTISRRTVAHHVAAILAKLGVDNRIQAAAHALHRQTASGL</sequence>
<name>A0AAI8X4S4_MYCAV</name>
<dbReference type="SUPFAM" id="SSF46894">
    <property type="entry name" value="C-terminal effector domain of the bipartite response regulators"/>
    <property type="match status" value="1"/>
</dbReference>
<dbReference type="InterPro" id="IPR000792">
    <property type="entry name" value="Tscrpt_reg_LuxR_C"/>
</dbReference>
<dbReference type="InterPro" id="IPR041664">
    <property type="entry name" value="AAA_16"/>
</dbReference>
<dbReference type="SUPFAM" id="SSF48452">
    <property type="entry name" value="TPR-like"/>
    <property type="match status" value="1"/>
</dbReference>
<feature type="domain" description="HTH luxR-type" evidence="3">
    <location>
        <begin position="779"/>
        <end position="844"/>
    </location>
</feature>
<dbReference type="GO" id="GO:0005737">
    <property type="term" value="C:cytoplasm"/>
    <property type="evidence" value="ECO:0007669"/>
    <property type="project" value="TreeGrafter"/>
</dbReference>
<dbReference type="PROSITE" id="PS50043">
    <property type="entry name" value="HTH_LUXR_2"/>
    <property type="match status" value="1"/>
</dbReference>
<dbReference type="CDD" id="cd06170">
    <property type="entry name" value="LuxR_C_like"/>
    <property type="match status" value="1"/>
</dbReference>
<dbReference type="EMBL" id="AP020326">
    <property type="protein sequence ID" value="BBN50221.1"/>
    <property type="molecule type" value="Genomic_DNA"/>
</dbReference>
<dbReference type="Gene3D" id="1.10.10.10">
    <property type="entry name" value="Winged helix-like DNA-binding domain superfamily/Winged helix DNA-binding domain"/>
    <property type="match status" value="1"/>
</dbReference>
<dbReference type="InterPro" id="IPR016032">
    <property type="entry name" value="Sig_transdc_resp-reg_C-effctor"/>
</dbReference>
<dbReference type="Pfam" id="PF00196">
    <property type="entry name" value="GerE"/>
    <property type="match status" value="1"/>
</dbReference>
<evidence type="ECO:0000259" key="3">
    <source>
        <dbReference type="PROSITE" id="PS50043"/>
    </source>
</evidence>
<dbReference type="Gene3D" id="1.25.40.10">
    <property type="entry name" value="Tetratricopeptide repeat domain"/>
    <property type="match status" value="1"/>
</dbReference>
<protein>
    <submittedName>
        <fullName evidence="4">LuxR family transcriptional regulator</fullName>
    </submittedName>
</protein>
<dbReference type="GO" id="GO:0006355">
    <property type="term" value="P:regulation of DNA-templated transcription"/>
    <property type="evidence" value="ECO:0007669"/>
    <property type="project" value="InterPro"/>
</dbReference>
<dbReference type="GO" id="GO:0004016">
    <property type="term" value="F:adenylate cyclase activity"/>
    <property type="evidence" value="ECO:0007669"/>
    <property type="project" value="TreeGrafter"/>
</dbReference>
<evidence type="ECO:0000256" key="2">
    <source>
        <dbReference type="ARBA" id="ARBA00022840"/>
    </source>
</evidence>
<dbReference type="InterPro" id="IPR011990">
    <property type="entry name" value="TPR-like_helical_dom_sf"/>
</dbReference>
<dbReference type="SMART" id="SM00421">
    <property type="entry name" value="HTH_LUXR"/>
    <property type="match status" value="1"/>
</dbReference>
<gene>
    <name evidence="4" type="ORF">JPH1_46960</name>
</gene>
<dbReference type="Proteomes" id="UP000327362">
    <property type="component" value="Chromosome"/>
</dbReference>
<proteinExistence type="predicted"/>
<evidence type="ECO:0000313" key="4">
    <source>
        <dbReference type="EMBL" id="BBN50221.1"/>
    </source>
</evidence>
<accession>A0AAI8X4S4</accession>
<dbReference type="GO" id="GO:0005524">
    <property type="term" value="F:ATP binding"/>
    <property type="evidence" value="ECO:0007669"/>
    <property type="project" value="UniProtKB-KW"/>
</dbReference>
<keyword evidence="2" id="KW-0067">ATP-binding</keyword>
<dbReference type="InterPro" id="IPR036388">
    <property type="entry name" value="WH-like_DNA-bd_sf"/>
</dbReference>
<reference evidence="4 5" key="1">
    <citation type="submission" date="2019-09" db="EMBL/GenBank/DDBJ databases">
        <title>Complete genome sequence of Mycobacterium avium subsp. hominissuis strain JP-H-1.</title>
        <authorList>
            <person name="Kinoshita Y."/>
            <person name="Niwa H."/>
            <person name="Uchida-Fujii E."/>
            <person name="Nukada T."/>
        </authorList>
    </citation>
    <scope>NUCLEOTIDE SEQUENCE [LARGE SCALE GENOMIC DNA]</scope>
    <source>
        <strain evidence="4 5">JP-H-1</strain>
    </source>
</reference>